<feature type="transmembrane region" description="Helical" evidence="1">
    <location>
        <begin position="48"/>
        <end position="70"/>
    </location>
</feature>
<protein>
    <submittedName>
        <fullName evidence="2">Uncharacterized protein</fullName>
    </submittedName>
</protein>
<keyword evidence="1" id="KW-0472">Membrane</keyword>
<keyword evidence="3" id="KW-1185">Reference proteome</keyword>
<organism evidence="2 3">
    <name type="scientific">Neocallimastix californiae</name>
    <dbReference type="NCBI Taxonomy" id="1754190"/>
    <lineage>
        <taxon>Eukaryota</taxon>
        <taxon>Fungi</taxon>
        <taxon>Fungi incertae sedis</taxon>
        <taxon>Chytridiomycota</taxon>
        <taxon>Chytridiomycota incertae sedis</taxon>
        <taxon>Neocallimastigomycetes</taxon>
        <taxon>Neocallimastigales</taxon>
        <taxon>Neocallimastigaceae</taxon>
        <taxon>Neocallimastix</taxon>
    </lineage>
</organism>
<evidence type="ECO:0000256" key="1">
    <source>
        <dbReference type="SAM" id="Phobius"/>
    </source>
</evidence>
<keyword evidence="1" id="KW-1133">Transmembrane helix</keyword>
<evidence type="ECO:0000313" key="3">
    <source>
        <dbReference type="Proteomes" id="UP000193920"/>
    </source>
</evidence>
<keyword evidence="1" id="KW-0812">Transmembrane</keyword>
<reference evidence="2 3" key="1">
    <citation type="submission" date="2016-08" db="EMBL/GenBank/DDBJ databases">
        <title>A Parts List for Fungal Cellulosomes Revealed by Comparative Genomics.</title>
        <authorList>
            <consortium name="DOE Joint Genome Institute"/>
            <person name="Haitjema C.H."/>
            <person name="Gilmore S.P."/>
            <person name="Henske J.K."/>
            <person name="Solomon K.V."/>
            <person name="De Groot R."/>
            <person name="Kuo A."/>
            <person name="Mondo S.J."/>
            <person name="Salamov A.A."/>
            <person name="Labutti K."/>
            <person name="Zhao Z."/>
            <person name="Chiniquy J."/>
            <person name="Barry K."/>
            <person name="Brewer H.M."/>
            <person name="Purvine S.O."/>
            <person name="Wright A.T."/>
            <person name="Boxma B."/>
            <person name="Van Alen T."/>
            <person name="Hackstein J.H."/>
            <person name="Baker S.E."/>
            <person name="Grigoriev I.V."/>
            <person name="O'Malley M.A."/>
        </authorList>
    </citation>
    <scope>NUCLEOTIDE SEQUENCE [LARGE SCALE GENOMIC DNA]</scope>
    <source>
        <strain evidence="2 3">G1</strain>
    </source>
</reference>
<accession>A0A1Y2B614</accession>
<name>A0A1Y2B614_9FUNG</name>
<dbReference type="EMBL" id="MCOG01000175">
    <property type="protein sequence ID" value="ORY30282.1"/>
    <property type="molecule type" value="Genomic_DNA"/>
</dbReference>
<dbReference type="AlphaFoldDB" id="A0A1Y2B614"/>
<dbReference type="Proteomes" id="UP000193920">
    <property type="component" value="Unassembled WGS sequence"/>
</dbReference>
<sequence length="220" mass="25291">MRHYEEEDITNVQYQDYKYKEEGINRHNERKTSVSINENEKTRRRIGYYLDLIITLGFLVIGIFGAIFIIKYGMPVGEDSFNVLGLKSVTEMTSNTVNNITEMTSDSIKQTFNIQSKSIVGQPKYSIFISKDSEYSFSCPRVLSRNKKRNSDQNSTPQDDEKFSKEYEEYIKKYCKNNESENNTKKDYTPVQFIKENSLSVAGSGLVTITASLHTALVSM</sequence>
<comment type="caution">
    <text evidence="2">The sequence shown here is derived from an EMBL/GenBank/DDBJ whole genome shotgun (WGS) entry which is preliminary data.</text>
</comment>
<gene>
    <name evidence="2" type="ORF">LY90DRAFT_512702</name>
</gene>
<evidence type="ECO:0000313" key="2">
    <source>
        <dbReference type="EMBL" id="ORY30282.1"/>
    </source>
</evidence>
<proteinExistence type="predicted"/>